<evidence type="ECO:0000313" key="1">
    <source>
        <dbReference type="EMBL" id="NKY60775.1"/>
    </source>
</evidence>
<organism evidence="1 2">
    <name type="scientific">Nocardia flavorosea</name>
    <dbReference type="NCBI Taxonomy" id="53429"/>
    <lineage>
        <taxon>Bacteria</taxon>
        <taxon>Bacillati</taxon>
        <taxon>Actinomycetota</taxon>
        <taxon>Actinomycetes</taxon>
        <taxon>Mycobacteriales</taxon>
        <taxon>Nocardiaceae</taxon>
        <taxon>Nocardia</taxon>
    </lineage>
</organism>
<accession>A0A846YNU1</accession>
<dbReference type="EMBL" id="JAAXOT010000028">
    <property type="protein sequence ID" value="NKY60775.1"/>
    <property type="molecule type" value="Genomic_DNA"/>
</dbReference>
<reference evidence="1 2" key="1">
    <citation type="submission" date="2020-04" db="EMBL/GenBank/DDBJ databases">
        <title>MicrobeNet Type strains.</title>
        <authorList>
            <person name="Nicholson A.C."/>
        </authorList>
    </citation>
    <scope>NUCLEOTIDE SEQUENCE [LARGE SCALE GENOMIC DNA]</scope>
    <source>
        <strain evidence="1 2">JCM 3332</strain>
    </source>
</reference>
<dbReference type="InterPro" id="IPR010982">
    <property type="entry name" value="Lambda_DNA-bd_dom_sf"/>
</dbReference>
<proteinExistence type="predicted"/>
<name>A0A846YNU1_9NOCA</name>
<sequence>MTETNYAVAPGEFLAEWMEENHVDQMADLLEASPGLVYELLDGYAAVTFSRAERLEGVTGIPVRAWLRFEEQYRADLARLAGQETVA</sequence>
<dbReference type="AlphaFoldDB" id="A0A846YNU1"/>
<dbReference type="SUPFAM" id="SSF47413">
    <property type="entry name" value="lambda repressor-like DNA-binding domains"/>
    <property type="match status" value="1"/>
</dbReference>
<gene>
    <name evidence="1" type="ORF">HGA15_32495</name>
</gene>
<dbReference type="GO" id="GO:0003677">
    <property type="term" value="F:DNA binding"/>
    <property type="evidence" value="ECO:0007669"/>
    <property type="project" value="InterPro"/>
</dbReference>
<comment type="caution">
    <text evidence="1">The sequence shown here is derived from an EMBL/GenBank/DDBJ whole genome shotgun (WGS) entry which is preliminary data.</text>
</comment>
<dbReference type="Proteomes" id="UP000570678">
    <property type="component" value="Unassembled WGS sequence"/>
</dbReference>
<evidence type="ECO:0000313" key="2">
    <source>
        <dbReference type="Proteomes" id="UP000570678"/>
    </source>
</evidence>
<dbReference type="Gene3D" id="1.10.260.40">
    <property type="entry name" value="lambda repressor-like DNA-binding domains"/>
    <property type="match status" value="1"/>
</dbReference>
<dbReference type="RefSeq" id="WP_062979870.1">
    <property type="nucleotide sequence ID" value="NZ_JAAXOT010000028.1"/>
</dbReference>
<protein>
    <submittedName>
        <fullName evidence="1">Uncharacterized protein</fullName>
    </submittedName>
</protein>
<keyword evidence="2" id="KW-1185">Reference proteome</keyword>